<dbReference type="AlphaFoldDB" id="A0A444LL29"/>
<evidence type="ECO:0000313" key="2">
    <source>
        <dbReference type="EMBL" id="RWX81047.1"/>
    </source>
</evidence>
<reference evidence="2 3" key="1">
    <citation type="submission" date="2019-01" db="EMBL/GenBank/DDBJ databases">
        <title>The draft genome of Rhizobium sp. 24NR.</title>
        <authorList>
            <person name="Liu L."/>
            <person name="Liang L."/>
            <person name="Shi S."/>
            <person name="Xu L."/>
            <person name="Wang X."/>
            <person name="Li L."/>
            <person name="Zhang X."/>
        </authorList>
    </citation>
    <scope>NUCLEOTIDE SEQUENCE [LARGE SCALE GENOMIC DNA]</scope>
    <source>
        <strain evidence="2 3">24NR</strain>
    </source>
</reference>
<accession>A0A444LL29</accession>
<feature type="compositionally biased region" description="Basic and acidic residues" evidence="1">
    <location>
        <begin position="14"/>
        <end position="24"/>
    </location>
</feature>
<feature type="compositionally biased region" description="Polar residues" evidence="1">
    <location>
        <begin position="26"/>
        <end position="38"/>
    </location>
</feature>
<keyword evidence="3" id="KW-1185">Reference proteome</keyword>
<feature type="region of interest" description="Disordered" evidence="1">
    <location>
        <begin position="118"/>
        <end position="142"/>
    </location>
</feature>
<feature type="region of interest" description="Disordered" evidence="1">
    <location>
        <begin position="1"/>
        <end position="101"/>
    </location>
</feature>
<proteinExistence type="predicted"/>
<organism evidence="2 3">
    <name type="scientific">Neorhizobium lilium</name>
    <dbReference type="NCBI Taxonomy" id="2503024"/>
    <lineage>
        <taxon>Bacteria</taxon>
        <taxon>Pseudomonadati</taxon>
        <taxon>Pseudomonadota</taxon>
        <taxon>Alphaproteobacteria</taxon>
        <taxon>Hyphomicrobiales</taxon>
        <taxon>Rhizobiaceae</taxon>
        <taxon>Rhizobium/Agrobacterium group</taxon>
        <taxon>Neorhizobium</taxon>
    </lineage>
</organism>
<dbReference type="Proteomes" id="UP000287687">
    <property type="component" value="Unassembled WGS sequence"/>
</dbReference>
<name>A0A444LL29_9HYPH</name>
<dbReference type="EMBL" id="SBIP01000001">
    <property type="protein sequence ID" value="RWX81047.1"/>
    <property type="molecule type" value="Genomic_DNA"/>
</dbReference>
<protein>
    <submittedName>
        <fullName evidence="2">Uncharacterized protein</fullName>
    </submittedName>
</protein>
<comment type="caution">
    <text evidence="2">The sequence shown here is derived from an EMBL/GenBank/DDBJ whole genome shotgun (WGS) entry which is preliminary data.</text>
</comment>
<evidence type="ECO:0000313" key="3">
    <source>
        <dbReference type="Proteomes" id="UP000287687"/>
    </source>
</evidence>
<evidence type="ECO:0000256" key="1">
    <source>
        <dbReference type="SAM" id="MobiDB-lite"/>
    </source>
</evidence>
<sequence>MASRWNFLARLTSRRQDKGEHETSTDEGSPQAPSSTELSEPADDNASNPPDGSIPAEIKSADRHDATSAGLAQPAELGNDVQGANNVDSAGFEPTVNPIPSSDIDTAVTILNDVGSPSQVAQGTTRKVRGSRKTARESDVVAQTSPAIPTYLEEQLSLEDEIKTLREQLSRRLQLQNAQLKKMLERFER</sequence>
<dbReference type="OrthoDB" id="8277693at2"/>
<dbReference type="RefSeq" id="WP_128440874.1">
    <property type="nucleotide sequence ID" value="NZ_SBIP01000001.1"/>
</dbReference>
<gene>
    <name evidence="2" type="ORF">EPK99_01570</name>
</gene>